<feature type="compositionally biased region" description="Basic residues" evidence="1">
    <location>
        <begin position="7"/>
        <end position="16"/>
    </location>
</feature>
<feature type="compositionally biased region" description="Low complexity" evidence="1">
    <location>
        <begin position="20"/>
        <end position="29"/>
    </location>
</feature>
<dbReference type="EMBL" id="LCWV01000010">
    <property type="protein sequence ID" value="PWI70063.1"/>
    <property type="molecule type" value="Genomic_DNA"/>
</dbReference>
<dbReference type="Proteomes" id="UP000245956">
    <property type="component" value="Unassembled WGS sequence"/>
</dbReference>
<evidence type="ECO:0000313" key="3">
    <source>
        <dbReference type="Proteomes" id="UP000245956"/>
    </source>
</evidence>
<feature type="region of interest" description="Disordered" evidence="1">
    <location>
        <begin position="215"/>
        <end position="262"/>
    </location>
</feature>
<sequence>MDTVILGKRRGQRPRSNHWLAPGDAGAAGAGDLLALGNEAAAGAASGLLAVAPDEDSSCPISIHVKSPYQLGTGREAPGVGRHHDERLGPPPPPQPQKATGGDGSPGRRECWVQGKTGRDSWTPAQVVGRPGYVPRGAVPHQTLHCRAAWPGWGEGGIMLKPPHACRCTTLISDWGGRTDGRPSLAVPGMGTAARPTFTSGRACVQRSILARTVRTSPGASASRRALPKSCAAATQTGDRLQLSAAASRGRGGNSKEEKQTISTQHLPVSFLLCLPQAVIDGASFEGGGRAWGVEERNGTGHGMAWHGMQAGRRAENKGMDGPAGAVSGARAVWLPVASAAGGQQQMGTGPSQTESVRTEYSYLACLVRNAQFV</sequence>
<gene>
    <name evidence="2" type="ORF">PCL_00207</name>
</gene>
<protein>
    <submittedName>
        <fullName evidence="2">Uncharacterized protein</fullName>
    </submittedName>
</protein>
<accession>A0A2U3E6E2</accession>
<feature type="region of interest" description="Disordered" evidence="1">
    <location>
        <begin position="1"/>
        <end position="29"/>
    </location>
</feature>
<dbReference type="AlphaFoldDB" id="A0A2U3E6E2"/>
<reference evidence="2 3" key="1">
    <citation type="journal article" date="2016" name="Front. Microbiol.">
        <title>Genome and transcriptome sequences reveal the specific parasitism of the nematophagous Purpureocillium lilacinum 36-1.</title>
        <authorList>
            <person name="Xie J."/>
            <person name="Li S."/>
            <person name="Mo C."/>
            <person name="Xiao X."/>
            <person name="Peng D."/>
            <person name="Wang G."/>
            <person name="Xiao Y."/>
        </authorList>
    </citation>
    <scope>NUCLEOTIDE SEQUENCE [LARGE SCALE GENOMIC DNA]</scope>
    <source>
        <strain evidence="2 3">36-1</strain>
    </source>
</reference>
<feature type="region of interest" description="Disordered" evidence="1">
    <location>
        <begin position="70"/>
        <end position="127"/>
    </location>
</feature>
<evidence type="ECO:0000256" key="1">
    <source>
        <dbReference type="SAM" id="MobiDB-lite"/>
    </source>
</evidence>
<organism evidence="2 3">
    <name type="scientific">Purpureocillium lilacinum</name>
    <name type="common">Paecilomyces lilacinus</name>
    <dbReference type="NCBI Taxonomy" id="33203"/>
    <lineage>
        <taxon>Eukaryota</taxon>
        <taxon>Fungi</taxon>
        <taxon>Dikarya</taxon>
        <taxon>Ascomycota</taxon>
        <taxon>Pezizomycotina</taxon>
        <taxon>Sordariomycetes</taxon>
        <taxon>Hypocreomycetidae</taxon>
        <taxon>Hypocreales</taxon>
        <taxon>Ophiocordycipitaceae</taxon>
        <taxon>Purpureocillium</taxon>
    </lineage>
</organism>
<proteinExistence type="predicted"/>
<evidence type="ECO:0000313" key="2">
    <source>
        <dbReference type="EMBL" id="PWI70063.1"/>
    </source>
</evidence>
<comment type="caution">
    <text evidence="2">The sequence shown here is derived from an EMBL/GenBank/DDBJ whole genome shotgun (WGS) entry which is preliminary data.</text>
</comment>
<name>A0A2U3E6E2_PURLI</name>